<comment type="caution">
    <text evidence="5">The sequence shown here is derived from an EMBL/GenBank/DDBJ whole genome shotgun (WGS) entry which is preliminary data.</text>
</comment>
<dbReference type="PANTHER" id="PTHR43429">
    <property type="entry name" value="PYRIDINE NUCLEOTIDE-DISULFIDE OXIDOREDUCTASE DOMAIN-CONTAINING"/>
    <property type="match status" value="1"/>
</dbReference>
<keyword evidence="3" id="KW-0274">FAD</keyword>
<evidence type="ECO:0000313" key="5">
    <source>
        <dbReference type="EMBL" id="GAI12125.1"/>
    </source>
</evidence>
<dbReference type="PRINTS" id="PR00368">
    <property type="entry name" value="FADPNR"/>
</dbReference>
<gene>
    <name evidence="5" type="ORF">S06H3_20184</name>
</gene>
<dbReference type="AlphaFoldDB" id="X1MBS1"/>
<comment type="cofactor">
    <cofactor evidence="1">
        <name>FAD</name>
        <dbReference type="ChEBI" id="CHEBI:57692"/>
    </cofactor>
</comment>
<protein>
    <recommendedName>
        <fullName evidence="4">FAD/NAD(P)-binding domain-containing protein</fullName>
    </recommendedName>
</protein>
<proteinExistence type="predicted"/>
<dbReference type="InterPro" id="IPR036188">
    <property type="entry name" value="FAD/NAD-bd_sf"/>
</dbReference>
<feature type="domain" description="FAD/NAD(P)-binding" evidence="4">
    <location>
        <begin position="2"/>
        <end position="134"/>
    </location>
</feature>
<dbReference type="GO" id="GO:0016491">
    <property type="term" value="F:oxidoreductase activity"/>
    <property type="evidence" value="ECO:0007669"/>
    <property type="project" value="InterPro"/>
</dbReference>
<evidence type="ECO:0000256" key="3">
    <source>
        <dbReference type="ARBA" id="ARBA00022827"/>
    </source>
</evidence>
<dbReference type="Pfam" id="PF07992">
    <property type="entry name" value="Pyr_redox_2"/>
    <property type="match status" value="1"/>
</dbReference>
<name>X1MBS1_9ZZZZ</name>
<dbReference type="SUPFAM" id="SSF51905">
    <property type="entry name" value="FAD/NAD(P)-binding domain"/>
    <property type="match status" value="1"/>
</dbReference>
<dbReference type="InterPro" id="IPR023753">
    <property type="entry name" value="FAD/NAD-binding_dom"/>
</dbReference>
<organism evidence="5">
    <name type="scientific">marine sediment metagenome</name>
    <dbReference type="NCBI Taxonomy" id="412755"/>
    <lineage>
        <taxon>unclassified sequences</taxon>
        <taxon>metagenomes</taxon>
        <taxon>ecological metagenomes</taxon>
    </lineage>
</organism>
<reference evidence="5" key="1">
    <citation type="journal article" date="2014" name="Front. Microbiol.">
        <title>High frequency of phylogenetically diverse reductive dehalogenase-homologous genes in deep subseafloor sedimentary metagenomes.</title>
        <authorList>
            <person name="Kawai M."/>
            <person name="Futagami T."/>
            <person name="Toyoda A."/>
            <person name="Takaki Y."/>
            <person name="Nishi S."/>
            <person name="Hori S."/>
            <person name="Arai W."/>
            <person name="Tsubouchi T."/>
            <person name="Morono Y."/>
            <person name="Uchiyama I."/>
            <person name="Ito T."/>
            <person name="Fujiyama A."/>
            <person name="Inagaki F."/>
            <person name="Takami H."/>
        </authorList>
    </citation>
    <scope>NUCLEOTIDE SEQUENCE</scope>
    <source>
        <strain evidence="5">Expedition CK06-06</strain>
    </source>
</reference>
<evidence type="ECO:0000256" key="1">
    <source>
        <dbReference type="ARBA" id="ARBA00001974"/>
    </source>
</evidence>
<accession>X1MBS1</accession>
<evidence type="ECO:0000259" key="4">
    <source>
        <dbReference type="Pfam" id="PF07992"/>
    </source>
</evidence>
<feature type="non-terminal residue" evidence="5">
    <location>
        <position position="147"/>
    </location>
</feature>
<dbReference type="EMBL" id="BARV01010424">
    <property type="protein sequence ID" value="GAI12125.1"/>
    <property type="molecule type" value="Genomic_DNA"/>
</dbReference>
<dbReference type="InterPro" id="IPR050260">
    <property type="entry name" value="FAD-bd_OxRdtase"/>
</dbReference>
<dbReference type="Gene3D" id="3.50.50.60">
    <property type="entry name" value="FAD/NAD(P)-binding domain"/>
    <property type="match status" value="2"/>
</dbReference>
<keyword evidence="2" id="KW-0285">Flavoprotein</keyword>
<dbReference type="PANTHER" id="PTHR43429:SF3">
    <property type="entry name" value="NITRITE REDUCTASE [NAD(P)H]"/>
    <property type="match status" value="1"/>
</dbReference>
<sequence length="147" mass="16209">MGGGLLGLELAKQIKNCNLDTTIVEFFPRLLPRQLDDECAEMLKAEIEKMGIKVILNAATEEILGADSVEGIKIKDGPEIKADTVLIQAGIRPRTELAEKAKIQQNRGIIVNQFLQTSDKDIFAVGDVIEYKSQTWGIIPACIEQSR</sequence>
<evidence type="ECO:0000256" key="2">
    <source>
        <dbReference type="ARBA" id="ARBA00022630"/>
    </source>
</evidence>